<dbReference type="EMBL" id="SOZI01000074">
    <property type="protein sequence ID" value="TNY20169.1"/>
    <property type="molecule type" value="Genomic_DNA"/>
</dbReference>
<evidence type="ECO:0000313" key="10">
    <source>
        <dbReference type="Proteomes" id="UP000311382"/>
    </source>
</evidence>
<evidence type="ECO:0000256" key="4">
    <source>
        <dbReference type="ARBA" id="ARBA00023295"/>
    </source>
</evidence>
<feature type="region of interest" description="Disordered" evidence="8">
    <location>
        <begin position="1"/>
        <end position="22"/>
    </location>
</feature>
<evidence type="ECO:0000256" key="3">
    <source>
        <dbReference type="ARBA" id="ARBA00023180"/>
    </source>
</evidence>
<keyword evidence="3" id="KW-0325">Glycoprotein</keyword>
<dbReference type="Gene3D" id="3.20.20.80">
    <property type="entry name" value="Glycosidases"/>
    <property type="match status" value="1"/>
</dbReference>
<gene>
    <name evidence="9" type="ORF">DMC30DRAFT_352708</name>
</gene>
<dbReference type="PANTHER" id="PTHR31297:SF34">
    <property type="entry name" value="GLUCAN 1,3-BETA-GLUCOSIDASE 2"/>
    <property type="match status" value="1"/>
</dbReference>
<dbReference type="GO" id="GO:0009251">
    <property type="term" value="P:glucan catabolic process"/>
    <property type="evidence" value="ECO:0007669"/>
    <property type="project" value="TreeGrafter"/>
</dbReference>
<comment type="similarity">
    <text evidence="1">Belongs to the glycosyl hydrolase 5 (cellulase A) family.</text>
</comment>
<evidence type="ECO:0000256" key="5">
    <source>
        <dbReference type="ARBA" id="ARBA00023316"/>
    </source>
</evidence>
<evidence type="ECO:0000256" key="7">
    <source>
        <dbReference type="ARBA" id="ARBA00038929"/>
    </source>
</evidence>
<feature type="compositionally biased region" description="Basic and acidic residues" evidence="8">
    <location>
        <begin position="586"/>
        <end position="595"/>
    </location>
</feature>
<dbReference type="GO" id="GO:0004338">
    <property type="term" value="F:glucan exo-1,3-beta-glucosidase activity"/>
    <property type="evidence" value="ECO:0007669"/>
    <property type="project" value="UniProtKB-EC"/>
</dbReference>
<evidence type="ECO:0000256" key="1">
    <source>
        <dbReference type="ARBA" id="ARBA00005641"/>
    </source>
</evidence>
<comment type="caution">
    <text evidence="9">The sequence shown here is derived from an EMBL/GenBank/DDBJ whole genome shotgun (WGS) entry which is preliminary data.</text>
</comment>
<dbReference type="Proteomes" id="UP000311382">
    <property type="component" value="Unassembled WGS sequence"/>
</dbReference>
<feature type="region of interest" description="Disordered" evidence="8">
    <location>
        <begin position="577"/>
        <end position="608"/>
    </location>
</feature>
<protein>
    <recommendedName>
        <fullName evidence="7">glucan 1,3-beta-glucosidase</fullName>
        <ecNumber evidence="7">3.2.1.58</ecNumber>
    </recommendedName>
</protein>
<dbReference type="InterPro" id="IPR050386">
    <property type="entry name" value="Glycosyl_hydrolase_5"/>
</dbReference>
<dbReference type="STRING" id="5288.A0A5C5FV06"/>
<feature type="non-terminal residue" evidence="9">
    <location>
        <position position="1"/>
    </location>
</feature>
<organism evidence="9 10">
    <name type="scientific">Rhodotorula diobovata</name>
    <dbReference type="NCBI Taxonomy" id="5288"/>
    <lineage>
        <taxon>Eukaryota</taxon>
        <taxon>Fungi</taxon>
        <taxon>Dikarya</taxon>
        <taxon>Basidiomycota</taxon>
        <taxon>Pucciniomycotina</taxon>
        <taxon>Microbotryomycetes</taxon>
        <taxon>Sporidiobolales</taxon>
        <taxon>Sporidiobolaceae</taxon>
        <taxon>Rhodotorula</taxon>
    </lineage>
</organism>
<name>A0A5C5FV06_9BASI</name>
<keyword evidence="4" id="KW-0326">Glycosidase</keyword>
<evidence type="ECO:0000256" key="2">
    <source>
        <dbReference type="ARBA" id="ARBA00022801"/>
    </source>
</evidence>
<sequence>GGSSAAGGGQVAYGRGGDGDEVTLEDGERVVYRNAFGGTFDADPHSLSAQAQDDSPPLSEEWDYERLRIRGVNLGGWLTLEPFITPHLFEPYLDAPSPAVDEYTLSANLRDDVRLESTMREHYDSFITERDLIAIAAAGLNWIRLPVPYWAVATWDDEPFLEKVAWEYVLKAVVWARKYGIRINLDLHSVPGSQNGWNHSGRLGSISFLRSSMGQANAQRALDYVAALAEFTSRKGVREVVPMYSVLNEPMLAELGEPVLRGFYRVAYETVRNITGYGPNRGPLLAFADGFKGTRRWYNFLETPAPKKAHAKHALDGLDRVAWDSHRYLAFAEPDLRSVREQVLKPCQRWGAEFNKTMINAGVAVSGEFSLGVNDCGRFLNNVFQGTRLEGTFPNETSPAYPPSAPQGACEFWEDYKQWDDEMRSALRDLALAQMDTFQNWFYWTWRTLPSTIHLPHITANALWSYSLGLKQGWIPADPRVALADGGFCAAYAAKVGGDADGGGGRRYKLDDVELEPWKVGRPNSTYSGRVPPGAAQSMRAPYPAREFDTPPRGYNGGGMPVAGLWAYAREGDAPVLESPAGAEGPTERARERKWASRRSGCSYPGTWGAPDELDAVGDVPVECSVAAALERGEL</sequence>
<comment type="catalytic activity">
    <reaction evidence="6">
        <text>Successive hydrolysis of beta-D-glucose units from the non-reducing ends of (1-&gt;3)-beta-D-glucans, releasing alpha-glucose.</text>
        <dbReference type="EC" id="3.2.1.58"/>
    </reaction>
</comment>
<keyword evidence="5" id="KW-0961">Cell wall biogenesis/degradation</keyword>
<dbReference type="GO" id="GO:0071555">
    <property type="term" value="P:cell wall organization"/>
    <property type="evidence" value="ECO:0007669"/>
    <property type="project" value="UniProtKB-KW"/>
</dbReference>
<dbReference type="AlphaFoldDB" id="A0A5C5FV06"/>
<dbReference type="EC" id="3.2.1.58" evidence="7"/>
<accession>A0A5C5FV06</accession>
<proteinExistence type="inferred from homology"/>
<keyword evidence="10" id="KW-1185">Reference proteome</keyword>
<keyword evidence="2 9" id="KW-0378">Hydrolase</keyword>
<dbReference type="InterPro" id="IPR017853">
    <property type="entry name" value="GH"/>
</dbReference>
<feature type="compositionally biased region" description="Gly residues" evidence="8">
    <location>
        <begin position="1"/>
        <end position="16"/>
    </location>
</feature>
<evidence type="ECO:0000313" key="9">
    <source>
        <dbReference type="EMBL" id="TNY20169.1"/>
    </source>
</evidence>
<evidence type="ECO:0000256" key="6">
    <source>
        <dbReference type="ARBA" id="ARBA00036824"/>
    </source>
</evidence>
<evidence type="ECO:0000256" key="8">
    <source>
        <dbReference type="SAM" id="MobiDB-lite"/>
    </source>
</evidence>
<reference evidence="9 10" key="1">
    <citation type="submission" date="2019-03" db="EMBL/GenBank/DDBJ databases">
        <title>Rhodosporidium diobovatum UCD-FST 08-225 genome sequencing, assembly, and annotation.</title>
        <authorList>
            <person name="Fakankun I.U."/>
            <person name="Fristensky B."/>
            <person name="Levin D.B."/>
        </authorList>
    </citation>
    <scope>NUCLEOTIDE SEQUENCE [LARGE SCALE GENOMIC DNA]</scope>
    <source>
        <strain evidence="9 10">UCD-FST 08-225</strain>
    </source>
</reference>
<dbReference type="SUPFAM" id="SSF51445">
    <property type="entry name" value="(Trans)glycosidases"/>
    <property type="match status" value="1"/>
</dbReference>
<dbReference type="OrthoDB" id="62120at2759"/>
<dbReference type="GO" id="GO:0005576">
    <property type="term" value="C:extracellular region"/>
    <property type="evidence" value="ECO:0007669"/>
    <property type="project" value="TreeGrafter"/>
</dbReference>
<dbReference type="PANTHER" id="PTHR31297">
    <property type="entry name" value="GLUCAN ENDO-1,6-BETA-GLUCOSIDASE B"/>
    <property type="match status" value="1"/>
</dbReference>
<dbReference type="GO" id="GO:0009986">
    <property type="term" value="C:cell surface"/>
    <property type="evidence" value="ECO:0007669"/>
    <property type="project" value="TreeGrafter"/>
</dbReference>